<dbReference type="RefSeq" id="XP_011312131.1">
    <property type="nucleotide sequence ID" value="XM_011313829.1"/>
</dbReference>
<evidence type="ECO:0000313" key="1">
    <source>
        <dbReference type="Proteomes" id="UP000694866"/>
    </source>
</evidence>
<sequence length="143" mass="16268">MKRYRESSRMQEKRSWVKSWTIGLYHVRKELDNHGIQGRVCINVLLTKLRKRKEILESEEKMVEANTEATGVLDKGNSSTSKFDGNSGQKLACGIIARSSGVFENTKRICACDGTTLWDERDESKQKGSFKNTFIYPVCGNNL</sequence>
<accession>A0A9R1U7S6</accession>
<gene>
    <name evidence="2" type="primary">LOC105271984</name>
</gene>
<protein>
    <submittedName>
        <fullName evidence="2">Superoxide dismutase 1 copper chaperone isoform X1</fullName>
    </submittedName>
</protein>
<keyword evidence="1" id="KW-1185">Reference proteome</keyword>
<dbReference type="GeneID" id="105271984"/>
<proteinExistence type="predicted"/>
<dbReference type="OrthoDB" id="666972at2759"/>
<dbReference type="SUPFAM" id="SSF49329">
    <property type="entry name" value="Cu,Zn superoxide dismutase-like"/>
    <property type="match status" value="1"/>
</dbReference>
<reference evidence="2" key="1">
    <citation type="submission" date="2025-08" db="UniProtKB">
        <authorList>
            <consortium name="RefSeq"/>
        </authorList>
    </citation>
    <scope>IDENTIFICATION</scope>
    <source>
        <strain evidence="2">USDA-PBARC FA_bdor</strain>
        <tissue evidence="2">Whole organism</tissue>
    </source>
</reference>
<dbReference type="GO" id="GO:0046872">
    <property type="term" value="F:metal ion binding"/>
    <property type="evidence" value="ECO:0007669"/>
    <property type="project" value="InterPro"/>
</dbReference>
<organism evidence="1 2">
    <name type="scientific">Fopius arisanus</name>
    <dbReference type="NCBI Taxonomy" id="64838"/>
    <lineage>
        <taxon>Eukaryota</taxon>
        <taxon>Metazoa</taxon>
        <taxon>Ecdysozoa</taxon>
        <taxon>Arthropoda</taxon>
        <taxon>Hexapoda</taxon>
        <taxon>Insecta</taxon>
        <taxon>Pterygota</taxon>
        <taxon>Neoptera</taxon>
        <taxon>Endopterygota</taxon>
        <taxon>Hymenoptera</taxon>
        <taxon>Apocrita</taxon>
        <taxon>Ichneumonoidea</taxon>
        <taxon>Braconidae</taxon>
        <taxon>Opiinae</taxon>
        <taxon>Fopius</taxon>
    </lineage>
</organism>
<dbReference type="GO" id="GO:0006801">
    <property type="term" value="P:superoxide metabolic process"/>
    <property type="evidence" value="ECO:0007669"/>
    <property type="project" value="InterPro"/>
</dbReference>
<dbReference type="InterPro" id="IPR036423">
    <property type="entry name" value="SOD-like_Cu/Zn_dom_sf"/>
</dbReference>
<name>A0A9R1U7S6_9HYME</name>
<dbReference type="AlphaFoldDB" id="A0A9R1U7S6"/>
<dbReference type="KEGG" id="fas:105271984"/>
<dbReference type="Proteomes" id="UP000694866">
    <property type="component" value="Unplaced"/>
</dbReference>
<evidence type="ECO:0000313" key="2">
    <source>
        <dbReference type="RefSeq" id="XP_011312131.1"/>
    </source>
</evidence>